<proteinExistence type="inferred from homology"/>
<comment type="subcellular location">
    <subcellularLocation>
        <location evidence="1">Cell membrane</location>
        <topology evidence="1">Multi-pass membrane protein</topology>
    </subcellularLocation>
</comment>
<comment type="similarity">
    <text evidence="2">Belongs to the chromate ion transporter (CHR) (TC 2.A.51) family.</text>
</comment>
<dbReference type="GO" id="GO:0015109">
    <property type="term" value="F:chromate transmembrane transporter activity"/>
    <property type="evidence" value="ECO:0007669"/>
    <property type="project" value="InterPro"/>
</dbReference>
<keyword evidence="5 7" id="KW-1133">Transmembrane helix</keyword>
<reference evidence="8 9" key="1">
    <citation type="submission" date="2020-07" db="EMBL/GenBank/DDBJ databases">
        <title>Vallitalea guaymasensis genome.</title>
        <authorList>
            <person name="Postec A."/>
        </authorList>
    </citation>
    <scope>NUCLEOTIDE SEQUENCE [LARGE SCALE GENOMIC DNA]</scope>
    <source>
        <strain evidence="8 9">Ra1766G1</strain>
    </source>
</reference>
<dbReference type="AlphaFoldDB" id="A0A8J8MFH1"/>
<protein>
    <submittedName>
        <fullName evidence="8">Chromate transporter</fullName>
    </submittedName>
</protein>
<evidence type="ECO:0000256" key="1">
    <source>
        <dbReference type="ARBA" id="ARBA00004651"/>
    </source>
</evidence>
<feature type="transmembrane region" description="Helical" evidence="7">
    <location>
        <begin position="110"/>
        <end position="133"/>
    </location>
</feature>
<accession>A0A8J8MFH1</accession>
<name>A0A8J8MFH1_9FIRM</name>
<evidence type="ECO:0000256" key="5">
    <source>
        <dbReference type="ARBA" id="ARBA00022989"/>
    </source>
</evidence>
<dbReference type="GO" id="GO:0005886">
    <property type="term" value="C:plasma membrane"/>
    <property type="evidence" value="ECO:0007669"/>
    <property type="project" value="UniProtKB-SubCell"/>
</dbReference>
<keyword evidence="3" id="KW-1003">Cell membrane</keyword>
<keyword evidence="4 7" id="KW-0812">Transmembrane</keyword>
<evidence type="ECO:0000256" key="3">
    <source>
        <dbReference type="ARBA" id="ARBA00022475"/>
    </source>
</evidence>
<evidence type="ECO:0000256" key="6">
    <source>
        <dbReference type="ARBA" id="ARBA00023136"/>
    </source>
</evidence>
<feature type="transmembrane region" description="Helical" evidence="7">
    <location>
        <begin position="145"/>
        <end position="166"/>
    </location>
</feature>
<organism evidence="8 9">
    <name type="scientific">Vallitalea guaymasensis</name>
    <dbReference type="NCBI Taxonomy" id="1185412"/>
    <lineage>
        <taxon>Bacteria</taxon>
        <taxon>Bacillati</taxon>
        <taxon>Bacillota</taxon>
        <taxon>Clostridia</taxon>
        <taxon>Lachnospirales</taxon>
        <taxon>Vallitaleaceae</taxon>
        <taxon>Vallitalea</taxon>
    </lineage>
</organism>
<dbReference type="InterPro" id="IPR052518">
    <property type="entry name" value="CHR_Transporter"/>
</dbReference>
<sequence length="187" mass="20562">MMILARLFYEFFKIGLFTYGGGLAMLPLLQEKATAYGWLTKEQFTDMIAISQSTPGAIAINMATFVGYDQAGFLGSLISSIGVILPGFIIIIIVAKFLKHFNEKPVVKAIFVGLRATVIGLILTAVINVAMVSVVNIDLYNETKIIGNLFDVKSIILFAVTMFAVIKYKKHPIYYIISAGIIGIIIW</sequence>
<evidence type="ECO:0000256" key="4">
    <source>
        <dbReference type="ARBA" id="ARBA00022692"/>
    </source>
</evidence>
<evidence type="ECO:0000256" key="7">
    <source>
        <dbReference type="SAM" id="Phobius"/>
    </source>
</evidence>
<dbReference type="EMBL" id="CP058561">
    <property type="protein sequence ID" value="QUH31923.1"/>
    <property type="molecule type" value="Genomic_DNA"/>
</dbReference>
<dbReference type="Proteomes" id="UP000677305">
    <property type="component" value="Chromosome"/>
</dbReference>
<evidence type="ECO:0000313" key="8">
    <source>
        <dbReference type="EMBL" id="QUH31923.1"/>
    </source>
</evidence>
<evidence type="ECO:0000256" key="2">
    <source>
        <dbReference type="ARBA" id="ARBA00005262"/>
    </source>
</evidence>
<keyword evidence="9" id="KW-1185">Reference proteome</keyword>
<evidence type="ECO:0000313" key="9">
    <source>
        <dbReference type="Proteomes" id="UP000677305"/>
    </source>
</evidence>
<dbReference type="InterPro" id="IPR003370">
    <property type="entry name" value="Chromate_transpt"/>
</dbReference>
<dbReference type="PANTHER" id="PTHR43663">
    <property type="entry name" value="CHROMATE TRANSPORT PROTEIN-RELATED"/>
    <property type="match status" value="1"/>
</dbReference>
<dbReference type="PANTHER" id="PTHR43663:SF1">
    <property type="entry name" value="CHROMATE TRANSPORTER"/>
    <property type="match status" value="1"/>
</dbReference>
<dbReference type="KEGG" id="vgu:HYG85_04240"/>
<dbReference type="Pfam" id="PF02417">
    <property type="entry name" value="Chromate_transp"/>
    <property type="match status" value="1"/>
</dbReference>
<feature type="transmembrane region" description="Helical" evidence="7">
    <location>
        <begin position="71"/>
        <end position="98"/>
    </location>
</feature>
<feature type="transmembrane region" description="Helical" evidence="7">
    <location>
        <begin position="7"/>
        <end position="29"/>
    </location>
</feature>
<keyword evidence="6 7" id="KW-0472">Membrane</keyword>
<gene>
    <name evidence="8" type="ORF">HYG85_04240</name>
</gene>